<sequence>MLTDIQINNELLEQAKCLGGDHTECELINKALEEYIRKRERIKILKYFGKFDFDPEYDYKEERRRR</sequence>
<dbReference type="EMBL" id="CP061800">
    <property type="protein sequence ID" value="QTA86762.1"/>
    <property type="molecule type" value="Genomic_DNA"/>
</dbReference>
<evidence type="ECO:0000313" key="2">
    <source>
        <dbReference type="Proteomes" id="UP000663722"/>
    </source>
</evidence>
<dbReference type="Proteomes" id="UP000663722">
    <property type="component" value="Chromosome"/>
</dbReference>
<dbReference type="RefSeq" id="WP_207682259.1">
    <property type="nucleotide sequence ID" value="NZ_CP061800.1"/>
</dbReference>
<dbReference type="AlphaFoldDB" id="A0A975BK47"/>
<protein>
    <submittedName>
        <fullName evidence="1">Toxin-antitoxin system type II, antitoxin component, VapB-like</fullName>
    </submittedName>
</protein>
<dbReference type="InterPro" id="IPR019239">
    <property type="entry name" value="VapB_antitoxin"/>
</dbReference>
<gene>
    <name evidence="1" type="ORF">dnm_027860</name>
</gene>
<name>A0A975BK47_9BACT</name>
<dbReference type="KEGG" id="dmm:dnm_027860"/>
<organism evidence="1 2">
    <name type="scientific">Desulfonema magnum</name>
    <dbReference type="NCBI Taxonomy" id="45655"/>
    <lineage>
        <taxon>Bacteria</taxon>
        <taxon>Pseudomonadati</taxon>
        <taxon>Thermodesulfobacteriota</taxon>
        <taxon>Desulfobacteria</taxon>
        <taxon>Desulfobacterales</taxon>
        <taxon>Desulfococcaceae</taxon>
        <taxon>Desulfonema</taxon>
    </lineage>
</organism>
<reference evidence="1" key="1">
    <citation type="journal article" date="2021" name="Microb. Physiol.">
        <title>Proteogenomic Insights into the Physiology of Marine, Sulfate-Reducing, Filamentous Desulfonema limicola and Desulfonema magnum.</title>
        <authorList>
            <person name="Schnaars V."/>
            <person name="Wohlbrand L."/>
            <person name="Scheve S."/>
            <person name="Hinrichs C."/>
            <person name="Reinhardt R."/>
            <person name="Rabus R."/>
        </authorList>
    </citation>
    <scope>NUCLEOTIDE SEQUENCE</scope>
    <source>
        <strain evidence="1">4be13</strain>
    </source>
</reference>
<evidence type="ECO:0000313" key="1">
    <source>
        <dbReference type="EMBL" id="QTA86762.1"/>
    </source>
</evidence>
<keyword evidence="2" id="KW-1185">Reference proteome</keyword>
<dbReference type="Pfam" id="PF09957">
    <property type="entry name" value="VapB_antitoxin"/>
    <property type="match status" value="1"/>
</dbReference>
<proteinExistence type="predicted"/>
<accession>A0A975BK47</accession>